<evidence type="ECO:0000313" key="3">
    <source>
        <dbReference type="Proteomes" id="UP000269198"/>
    </source>
</evidence>
<name>A0A3N0E4F8_9ACTN</name>
<keyword evidence="1" id="KW-0812">Transmembrane</keyword>
<keyword evidence="3" id="KW-1185">Reference proteome</keyword>
<sequence>MIDPSPARLVVLALSFGVVLYAGPRLLGDDALGTAVWFLGAAVVHDLVLLPGYTLADRGLRALGGRRAGGPPTWINFVRVPVFLSGLLLLVWFPLILRRVDHYETTTGLSGDVYLGRWLVVTAVLVVASALWFAATRWYRRARR</sequence>
<feature type="transmembrane region" description="Helical" evidence="1">
    <location>
        <begin position="7"/>
        <end position="23"/>
    </location>
</feature>
<evidence type="ECO:0000256" key="1">
    <source>
        <dbReference type="SAM" id="Phobius"/>
    </source>
</evidence>
<organism evidence="2 3">
    <name type="scientific">Halostreptopolyspora alba</name>
    <dbReference type="NCBI Taxonomy" id="2487137"/>
    <lineage>
        <taxon>Bacteria</taxon>
        <taxon>Bacillati</taxon>
        <taxon>Actinomycetota</taxon>
        <taxon>Actinomycetes</taxon>
        <taxon>Streptosporangiales</taxon>
        <taxon>Nocardiopsidaceae</taxon>
        <taxon>Halostreptopolyspora</taxon>
    </lineage>
</organism>
<feature type="transmembrane region" description="Helical" evidence="1">
    <location>
        <begin position="77"/>
        <end position="95"/>
    </location>
</feature>
<protein>
    <submittedName>
        <fullName evidence="2">Uncharacterized protein</fullName>
    </submittedName>
</protein>
<comment type="caution">
    <text evidence="2">The sequence shown here is derived from an EMBL/GenBank/DDBJ whole genome shotgun (WGS) entry which is preliminary data.</text>
</comment>
<evidence type="ECO:0000313" key="2">
    <source>
        <dbReference type="EMBL" id="RNL82710.1"/>
    </source>
</evidence>
<dbReference type="EMBL" id="RJMB01000021">
    <property type="protein sequence ID" value="RNL82710.1"/>
    <property type="molecule type" value="Genomic_DNA"/>
</dbReference>
<accession>A0A3N0E4F8</accession>
<gene>
    <name evidence="2" type="ORF">EFW17_18410</name>
</gene>
<dbReference type="Proteomes" id="UP000269198">
    <property type="component" value="Unassembled WGS sequence"/>
</dbReference>
<dbReference type="OrthoDB" id="4464568at2"/>
<proteinExistence type="predicted"/>
<reference evidence="2 3" key="1">
    <citation type="submission" date="2018-11" db="EMBL/GenBank/DDBJ databases">
        <title>The genome draft of YIM 96095.</title>
        <authorList>
            <person name="Tang S.-K."/>
            <person name="Chunyu W.-X."/>
            <person name="Feng Y.-Z."/>
        </authorList>
    </citation>
    <scope>NUCLEOTIDE SEQUENCE [LARGE SCALE GENOMIC DNA]</scope>
    <source>
        <strain evidence="2 3">YIM 96095</strain>
    </source>
</reference>
<feature type="transmembrane region" description="Helical" evidence="1">
    <location>
        <begin position="115"/>
        <end position="135"/>
    </location>
</feature>
<keyword evidence="1" id="KW-0472">Membrane</keyword>
<dbReference type="AlphaFoldDB" id="A0A3N0E4F8"/>
<keyword evidence="1" id="KW-1133">Transmembrane helix</keyword>
<feature type="transmembrane region" description="Helical" evidence="1">
    <location>
        <begin position="35"/>
        <end position="56"/>
    </location>
</feature>